<feature type="region of interest" description="Disordered" evidence="1">
    <location>
        <begin position="168"/>
        <end position="197"/>
    </location>
</feature>
<organism evidence="3 4">
    <name type="scientific">Microterricola viridarii</name>
    <dbReference type="NCBI Taxonomy" id="412690"/>
    <lineage>
        <taxon>Bacteria</taxon>
        <taxon>Bacillati</taxon>
        <taxon>Actinomycetota</taxon>
        <taxon>Actinomycetes</taxon>
        <taxon>Micrococcales</taxon>
        <taxon>Microbacteriaceae</taxon>
        <taxon>Microterricola</taxon>
    </lineage>
</organism>
<keyword evidence="4" id="KW-1185">Reference proteome</keyword>
<gene>
    <name evidence="3" type="ORF">AWU67_15405</name>
</gene>
<dbReference type="PROSITE" id="PS51257">
    <property type="entry name" value="PROKAR_LIPOPROTEIN"/>
    <property type="match status" value="1"/>
</dbReference>
<dbReference type="InterPro" id="IPR058248">
    <property type="entry name" value="Lxx211020-like"/>
</dbReference>
<dbReference type="InterPro" id="IPR007410">
    <property type="entry name" value="LpqE-like"/>
</dbReference>
<dbReference type="RefSeq" id="WP_067231085.1">
    <property type="nucleotide sequence ID" value="NZ_CP014145.1"/>
</dbReference>
<evidence type="ECO:0000256" key="2">
    <source>
        <dbReference type="SAM" id="SignalP"/>
    </source>
</evidence>
<reference evidence="3 4" key="1">
    <citation type="journal article" date="2016" name="J. Biotechnol.">
        <title>First complete genome sequence of a species in the genus Microterricola, an extremophilic cold active enzyme producing bacterial strain ERGS5:02 isolated from Sikkim Himalaya.</title>
        <authorList>
            <person name="Himanshu"/>
            <person name="Swarnkar M.K."/>
            <person name="Singh D."/>
            <person name="Kumar R."/>
        </authorList>
    </citation>
    <scope>NUCLEOTIDE SEQUENCE [LARGE SCALE GENOMIC DNA]</scope>
    <source>
        <strain evidence="3 4">ERGS5:02</strain>
    </source>
</reference>
<name>A0A0Y0NFF6_9MICO</name>
<sequence>MRTHTTSRTTTALTLSAAALLLLAGCSTATAPPAAPDASSQTATMAEQAAGVAMTDAWIKASESGMTGAFGVLSNSGTEDVTLSSVTSAAADSVELHETLASESGEMLMSKKEGGFTIPAGGTLLLEPGANHIMLMGLLTPVTAGAEVEFTLVFADGSTLDFTAPAKDYSGANENYSGDEHAGTDAGHRDAHTESAP</sequence>
<dbReference type="SUPFAM" id="SSF110087">
    <property type="entry name" value="DR1885-like metal-binding protein"/>
    <property type="match status" value="1"/>
</dbReference>
<proteinExistence type="predicted"/>
<dbReference type="Pfam" id="PF04314">
    <property type="entry name" value="PCuAC"/>
    <property type="match status" value="1"/>
</dbReference>
<feature type="chain" id="PRO_5007073133" description="Copper chaperone PCu(A)C" evidence="2">
    <location>
        <begin position="32"/>
        <end position="197"/>
    </location>
</feature>
<evidence type="ECO:0000256" key="1">
    <source>
        <dbReference type="SAM" id="MobiDB-lite"/>
    </source>
</evidence>
<dbReference type="Proteomes" id="UP000058305">
    <property type="component" value="Chromosome"/>
</dbReference>
<feature type="compositionally biased region" description="Basic and acidic residues" evidence="1">
    <location>
        <begin position="178"/>
        <end position="197"/>
    </location>
</feature>
<keyword evidence="2" id="KW-0732">Signal</keyword>
<dbReference type="AlphaFoldDB" id="A0A0Y0NFF6"/>
<dbReference type="Gene3D" id="2.60.40.1890">
    <property type="entry name" value="PCu(A)C copper chaperone"/>
    <property type="match status" value="1"/>
</dbReference>
<evidence type="ECO:0000313" key="4">
    <source>
        <dbReference type="Proteomes" id="UP000058305"/>
    </source>
</evidence>
<dbReference type="PANTHER" id="PTHR36302">
    <property type="entry name" value="BLR7088 PROTEIN"/>
    <property type="match status" value="1"/>
</dbReference>
<evidence type="ECO:0008006" key="5">
    <source>
        <dbReference type="Google" id="ProtNLM"/>
    </source>
</evidence>
<dbReference type="PANTHER" id="PTHR36302:SF1">
    <property type="entry name" value="COPPER CHAPERONE PCU(A)C"/>
    <property type="match status" value="1"/>
</dbReference>
<protein>
    <recommendedName>
        <fullName evidence="5">Copper chaperone PCu(A)C</fullName>
    </recommendedName>
</protein>
<dbReference type="InterPro" id="IPR036182">
    <property type="entry name" value="PCuAC_sf"/>
</dbReference>
<evidence type="ECO:0000313" key="3">
    <source>
        <dbReference type="EMBL" id="AMB60016.1"/>
    </source>
</evidence>
<accession>A0A0Y0NFF6</accession>
<dbReference type="EMBL" id="CP014145">
    <property type="protein sequence ID" value="AMB60016.1"/>
    <property type="molecule type" value="Genomic_DNA"/>
</dbReference>
<dbReference type="KEGG" id="mvd:AWU67_15405"/>
<reference evidence="4" key="2">
    <citation type="submission" date="2016-01" db="EMBL/GenBank/DDBJ databases">
        <title>First complete genome sequence of a species in the genus Microterricola, an extremophilic cold active enzyme producing strain ERGS5:02 isolated from Sikkim Himalaya.</title>
        <authorList>
            <person name="Kumar R."/>
            <person name="Singh D."/>
            <person name="Swarnkar M.K."/>
        </authorList>
    </citation>
    <scope>NUCLEOTIDE SEQUENCE [LARGE SCALE GENOMIC DNA]</scope>
    <source>
        <strain evidence="4">ERGS5:02</strain>
    </source>
</reference>
<feature type="signal peptide" evidence="2">
    <location>
        <begin position="1"/>
        <end position="31"/>
    </location>
</feature>